<dbReference type="PANTHER" id="PTHR33246">
    <property type="entry name" value="CCHC-TYPE DOMAIN-CONTAINING PROTEIN"/>
    <property type="match status" value="1"/>
</dbReference>
<dbReference type="PANTHER" id="PTHR33246:SF51">
    <property type="entry name" value="MYB_SANT-LIKE DOMAIN-CONTAINING PROTEIN"/>
    <property type="match status" value="1"/>
</dbReference>
<comment type="caution">
    <text evidence="3">The sequence shown here is derived from an EMBL/GenBank/DDBJ whole genome shotgun (WGS) entry which is preliminary data.</text>
</comment>
<evidence type="ECO:0000313" key="4">
    <source>
        <dbReference type="Proteomes" id="UP000235392"/>
    </source>
</evidence>
<feature type="coiled-coil region" evidence="1">
    <location>
        <begin position="351"/>
        <end position="378"/>
    </location>
</feature>
<gene>
    <name evidence="3" type="ORF">PCASD_06586</name>
</gene>
<proteinExistence type="predicted"/>
<accession>A0A2N5UT78</accession>
<name>A0A2N5UT78_9BASI</name>
<dbReference type="EMBL" id="PGCI01000095">
    <property type="protein sequence ID" value="PLW40953.1"/>
    <property type="molecule type" value="Genomic_DNA"/>
</dbReference>
<feature type="region of interest" description="Disordered" evidence="2">
    <location>
        <begin position="496"/>
        <end position="518"/>
    </location>
</feature>
<dbReference type="AlphaFoldDB" id="A0A2N5UT78"/>
<dbReference type="Proteomes" id="UP000235392">
    <property type="component" value="Unassembled WGS sequence"/>
</dbReference>
<evidence type="ECO:0000256" key="1">
    <source>
        <dbReference type="SAM" id="Coils"/>
    </source>
</evidence>
<keyword evidence="1" id="KW-0175">Coiled coil</keyword>
<reference evidence="3 4" key="1">
    <citation type="submission" date="2017-11" db="EMBL/GenBank/DDBJ databases">
        <title>De novo assembly and phasing of dikaryotic genomes from two isolates of Puccinia coronata f. sp. avenae, the causal agent of oat crown rust.</title>
        <authorList>
            <person name="Miller M.E."/>
            <person name="Zhang Y."/>
            <person name="Omidvar V."/>
            <person name="Sperschneider J."/>
            <person name="Schwessinger B."/>
            <person name="Raley C."/>
            <person name="Palmer J.M."/>
            <person name="Garnica D."/>
            <person name="Upadhyaya N."/>
            <person name="Rathjen J."/>
            <person name="Taylor J.M."/>
            <person name="Park R.F."/>
            <person name="Dodds P.N."/>
            <person name="Hirsch C.D."/>
            <person name="Kianian S.F."/>
            <person name="Figueroa M."/>
        </authorList>
    </citation>
    <scope>NUCLEOTIDE SEQUENCE [LARGE SCALE GENOMIC DNA]</scope>
    <source>
        <strain evidence="3">12SD80</strain>
    </source>
</reference>
<evidence type="ECO:0000313" key="3">
    <source>
        <dbReference type="EMBL" id="PLW40953.1"/>
    </source>
</evidence>
<sequence>MEQGLPLFSEVPGDLEGGGFSGFNTPSRSRSMASGSDYIHNGMNTPRLPPRPPEPIQRPFRLIKDPDLYYELGGNLNQFFQRYEQAADFFGCSEYEMAMQIGRFMKTEDLLKALEYMDGYDNADWKQLQAEMIELWGEVEEPPLLYTAQDLLKLKEEVFSQGGITNYQEFKDYLKGFSDILDYLVRTKQVGQKKEVTCLFVQSFTPEIQNKIIRNLSINGKIRQQPNGTWKNPLWNDTIRAAENEIRLEGEQYYQSMHEPQLLDEEQSNVECPSQPLDQEDFLREPTMDNNTKSENNEATEVNLTEVEVKLTKQEEKIPELGKQPEKLVLTPEWRAQALGMIDMPMEMKHITIEIQELDEVETELDNVETELDDMEMEKIIEAVPNQPVQQEESNQPGQRNSTIQELKLTIEGTEDCRFSTKTPINWIQQSIKRKLKIFNKQLFKPHLDSIRFQFLKDLHQGYIKLHSTLKETGVQMAISFSQLIPQLIKSSLTTASSQSKSQHSQNNKRTTTDSLQQLKNTNPSILKVWDPGRLQFLKSRRLLHHNIGWPNFKRRKINLIMFKKKRKKKTNLTIKYQETKQSNHLCNPVKI</sequence>
<organism evidence="3 4">
    <name type="scientific">Puccinia coronata f. sp. avenae</name>
    <dbReference type="NCBI Taxonomy" id="200324"/>
    <lineage>
        <taxon>Eukaryota</taxon>
        <taxon>Fungi</taxon>
        <taxon>Dikarya</taxon>
        <taxon>Basidiomycota</taxon>
        <taxon>Pucciniomycotina</taxon>
        <taxon>Pucciniomycetes</taxon>
        <taxon>Pucciniales</taxon>
        <taxon>Pucciniaceae</taxon>
        <taxon>Puccinia</taxon>
    </lineage>
</organism>
<feature type="compositionally biased region" description="Low complexity" evidence="2">
    <location>
        <begin position="496"/>
        <end position="509"/>
    </location>
</feature>
<protein>
    <submittedName>
        <fullName evidence="3">Uncharacterized protein</fullName>
    </submittedName>
</protein>
<evidence type="ECO:0000256" key="2">
    <source>
        <dbReference type="SAM" id="MobiDB-lite"/>
    </source>
</evidence>